<feature type="compositionally biased region" description="Polar residues" evidence="1">
    <location>
        <begin position="259"/>
        <end position="277"/>
    </location>
</feature>
<dbReference type="EMBL" id="JAUBYV010000004">
    <property type="protein sequence ID" value="KAK2627146.1"/>
    <property type="molecule type" value="Genomic_DNA"/>
</dbReference>
<dbReference type="Proteomes" id="UP001285354">
    <property type="component" value="Unassembled WGS sequence"/>
</dbReference>
<organism evidence="2 3">
    <name type="scientific">Diplocarpon rosae</name>
    <dbReference type="NCBI Taxonomy" id="946125"/>
    <lineage>
        <taxon>Eukaryota</taxon>
        <taxon>Fungi</taxon>
        <taxon>Dikarya</taxon>
        <taxon>Ascomycota</taxon>
        <taxon>Pezizomycotina</taxon>
        <taxon>Leotiomycetes</taxon>
        <taxon>Helotiales</taxon>
        <taxon>Drepanopezizaceae</taxon>
        <taxon>Diplocarpon</taxon>
    </lineage>
</organism>
<name>A0AAD9T0S6_9HELO</name>
<feature type="region of interest" description="Disordered" evidence="1">
    <location>
        <begin position="138"/>
        <end position="165"/>
    </location>
</feature>
<protein>
    <submittedName>
        <fullName evidence="2">Uncharacterized protein</fullName>
    </submittedName>
</protein>
<reference evidence="2" key="1">
    <citation type="submission" date="2023-06" db="EMBL/GenBank/DDBJ databases">
        <title>Draft genome of Marssonina rosae.</title>
        <authorList>
            <person name="Cheng Q."/>
        </authorList>
    </citation>
    <scope>NUCLEOTIDE SEQUENCE</scope>
    <source>
        <strain evidence="2">R4</strain>
    </source>
</reference>
<feature type="region of interest" description="Disordered" evidence="1">
    <location>
        <begin position="223"/>
        <end position="279"/>
    </location>
</feature>
<evidence type="ECO:0000256" key="1">
    <source>
        <dbReference type="SAM" id="MobiDB-lite"/>
    </source>
</evidence>
<dbReference type="Gene3D" id="3.30.450.30">
    <property type="entry name" value="Dynein light chain 2a, cytoplasmic"/>
    <property type="match status" value="1"/>
</dbReference>
<gene>
    <name evidence="2" type="ORF">QTJ16_003112</name>
</gene>
<proteinExistence type="predicted"/>
<sequence length="307" mass="32373">MLDDNIFLNGRTHGFEDPAKTINVKAVKNGWLLHSDAPSICRQIPIYIHEPANCRSIFPPLVPPSVPSPMAQTMLLSKRLTAFLSQNTSPQLPTLLLLSPTGKLLSSSSPSPASTLRTQATLASSLWSLYQPTTSILPMALPENSSPSPHSQRGSDATLSSTSTAADNELSTVTIQLTDGVMVIRALSCGLLFVAIGPSLSTSTSPNPLTNTLQAQAHLNSLSLSRHPSPPSSPPAARDQEREPGPGTENTALLAVSSAAPSQSDAGSIRSTGTRTGSLVGVKRQAVEVGKWLDVQLEGFRLSSAER</sequence>
<evidence type="ECO:0000313" key="2">
    <source>
        <dbReference type="EMBL" id="KAK2627146.1"/>
    </source>
</evidence>
<comment type="caution">
    <text evidence="2">The sequence shown here is derived from an EMBL/GenBank/DDBJ whole genome shotgun (WGS) entry which is preliminary data.</text>
</comment>
<accession>A0AAD9T0S6</accession>
<evidence type="ECO:0000313" key="3">
    <source>
        <dbReference type="Proteomes" id="UP001285354"/>
    </source>
</evidence>
<keyword evidence="3" id="KW-1185">Reference proteome</keyword>
<feature type="compositionally biased region" description="Polar residues" evidence="1">
    <location>
        <begin position="143"/>
        <end position="155"/>
    </location>
</feature>
<dbReference type="AlphaFoldDB" id="A0AAD9T0S6"/>